<reference evidence="2" key="1">
    <citation type="submission" date="2018-01" db="EMBL/GenBank/DDBJ databases">
        <authorList>
            <person name="Li J."/>
        </authorList>
    </citation>
    <scope>NUCLEOTIDE SEQUENCE [LARGE SCALE GENOMIC DNA]</scope>
    <source>
        <strain evidence="2">592</strain>
    </source>
</reference>
<dbReference type="AlphaFoldDB" id="A0A2S0WNB3"/>
<sequence length="169" mass="18343">MPRDEFDATPSEVRNFALLQVGLTAGFFVLLFFMLGGSDADYPPVWLAVALVVLVGIGAFLAERVWLSTSPLSPDLDPAEQQRLAVGTFATQTVRKLMYCEAPLLIAVLVTFVVDHGGWPLVIAGFPGLLVLVWEIWPTLRNTSLTAAVLDAQGADSRLVESFIERPTA</sequence>
<evidence type="ECO:0000313" key="1">
    <source>
        <dbReference type="EMBL" id="AWB92744.1"/>
    </source>
</evidence>
<gene>
    <name evidence="1" type="ORF">C3E78_11320</name>
</gene>
<protein>
    <submittedName>
        <fullName evidence="1">Uncharacterized protein</fullName>
    </submittedName>
</protein>
<dbReference type="OrthoDB" id="3747626at2"/>
<dbReference type="RefSeq" id="WP_108578430.1">
    <property type="nucleotide sequence ID" value="NZ_CP026952.1"/>
</dbReference>
<keyword evidence="2" id="KW-1185">Reference proteome</keyword>
<accession>A0A5F2EVT0</accession>
<name>A0A2S0WNB3_9ACTN</name>
<organism evidence="1 2">
    <name type="scientific">Aeromicrobium chenweiae</name>
    <dbReference type="NCBI Taxonomy" id="2079793"/>
    <lineage>
        <taxon>Bacteria</taxon>
        <taxon>Bacillati</taxon>
        <taxon>Actinomycetota</taxon>
        <taxon>Actinomycetes</taxon>
        <taxon>Propionibacteriales</taxon>
        <taxon>Nocardioidaceae</taxon>
        <taxon>Aeromicrobium</taxon>
    </lineage>
</organism>
<accession>A0A2S0WNB3</accession>
<dbReference type="KEGG" id="aez:C3E78_11320"/>
<evidence type="ECO:0000313" key="2">
    <source>
        <dbReference type="Proteomes" id="UP000244384"/>
    </source>
</evidence>
<proteinExistence type="predicted"/>
<dbReference type="EMBL" id="CP026952">
    <property type="protein sequence ID" value="AWB92744.1"/>
    <property type="molecule type" value="Genomic_DNA"/>
</dbReference>
<dbReference type="Proteomes" id="UP000244384">
    <property type="component" value="Chromosome"/>
</dbReference>